<dbReference type="PANTHER" id="PTHR16288">
    <property type="entry name" value="WD40 REPEAT PROTEIN 4"/>
    <property type="match status" value="1"/>
</dbReference>
<comment type="similarity">
    <text evidence="8">Belongs to the WD repeat TRM82 family.</text>
</comment>
<dbReference type="SMART" id="SM00320">
    <property type="entry name" value="WD40"/>
    <property type="match status" value="3"/>
</dbReference>
<comment type="function">
    <text evidence="8">Required for the formation of N(7)-methylguanine at position 46 (m7G46) in tRNA. In the complex, it is required to stabilize and induce conformational changes of the catalytic subunit.</text>
</comment>
<evidence type="ECO:0000313" key="10">
    <source>
        <dbReference type="EMBL" id="CAG9807779.1"/>
    </source>
</evidence>
<dbReference type="PROSITE" id="PS50082">
    <property type="entry name" value="WD_REPEATS_2"/>
    <property type="match status" value="1"/>
</dbReference>
<comment type="pathway">
    <text evidence="8">tRNA modification; N(7)-methylguanine-tRNA biosynthesis.</text>
</comment>
<keyword evidence="2 8" id="KW-0853">WD repeat</keyword>
<evidence type="ECO:0000256" key="2">
    <source>
        <dbReference type="ARBA" id="ARBA00022574"/>
    </source>
</evidence>
<protein>
    <recommendedName>
        <fullName evidence="12">tRNA (guanine-N(7)-)-methyltransferase non-catalytic subunit wuho</fullName>
    </recommendedName>
</protein>
<evidence type="ECO:0000256" key="9">
    <source>
        <dbReference type="PROSITE-ProRule" id="PRU00221"/>
    </source>
</evidence>
<keyword evidence="11" id="KW-1185">Reference proteome</keyword>
<organism evidence="10 11">
    <name type="scientific">Chironomus riparius</name>
    <dbReference type="NCBI Taxonomy" id="315576"/>
    <lineage>
        <taxon>Eukaryota</taxon>
        <taxon>Metazoa</taxon>
        <taxon>Ecdysozoa</taxon>
        <taxon>Arthropoda</taxon>
        <taxon>Hexapoda</taxon>
        <taxon>Insecta</taxon>
        <taxon>Pterygota</taxon>
        <taxon>Neoptera</taxon>
        <taxon>Endopterygota</taxon>
        <taxon>Diptera</taxon>
        <taxon>Nematocera</taxon>
        <taxon>Chironomoidea</taxon>
        <taxon>Chironomidae</taxon>
        <taxon>Chironominae</taxon>
        <taxon>Chironomus</taxon>
    </lineage>
</organism>
<evidence type="ECO:0000256" key="5">
    <source>
        <dbReference type="ARBA" id="ARBA00023242"/>
    </source>
</evidence>
<comment type="subunit">
    <text evidence="7">Forms a heterodimer with the catalytic subunit Mettl1. Interacts with mei-P26 and weakly interacts with bgcn; required for the function or formation of the mei-P26-bgcn-bam-sxl complex. Interacts with nanos; may be involved in mei-P26-dependent derepression of the BMP signaling pathway. Interacts with Myc; the interaction may be mediated by mei-P26 and may be involved in the regulation of ribosome biogenesis.</text>
</comment>
<keyword evidence="3 8" id="KW-0819">tRNA processing</keyword>
<dbReference type="PROSITE" id="PS00678">
    <property type="entry name" value="WD_REPEATS_1"/>
    <property type="match status" value="1"/>
</dbReference>
<accession>A0A9N9RYP2</accession>
<evidence type="ECO:0008006" key="12">
    <source>
        <dbReference type="Google" id="ProtNLM"/>
    </source>
</evidence>
<dbReference type="Pfam" id="PF00400">
    <property type="entry name" value="WD40"/>
    <property type="match status" value="2"/>
</dbReference>
<dbReference type="AlphaFoldDB" id="A0A9N9RYP2"/>
<dbReference type="InterPro" id="IPR036322">
    <property type="entry name" value="WD40_repeat_dom_sf"/>
</dbReference>
<evidence type="ECO:0000256" key="3">
    <source>
        <dbReference type="ARBA" id="ARBA00022694"/>
    </source>
</evidence>
<evidence type="ECO:0000256" key="6">
    <source>
        <dbReference type="ARBA" id="ARBA00093337"/>
    </source>
</evidence>
<gene>
    <name evidence="10" type="ORF">CHIRRI_LOCUS10625</name>
</gene>
<dbReference type="Gene3D" id="2.130.10.10">
    <property type="entry name" value="YVTN repeat-like/Quinoprotein amine dehydrogenase"/>
    <property type="match status" value="1"/>
</dbReference>
<dbReference type="Proteomes" id="UP001153620">
    <property type="component" value="Chromosome 3"/>
</dbReference>
<dbReference type="OrthoDB" id="371245at2759"/>
<dbReference type="GO" id="GO:0043527">
    <property type="term" value="C:tRNA methyltransferase complex"/>
    <property type="evidence" value="ECO:0007669"/>
    <property type="project" value="TreeGrafter"/>
</dbReference>
<dbReference type="HAMAP" id="MF_03056">
    <property type="entry name" value="TRM82"/>
    <property type="match status" value="1"/>
</dbReference>
<keyword evidence="5 8" id="KW-0539">Nucleus</keyword>
<keyword evidence="4 8" id="KW-0677">Repeat</keyword>
<evidence type="ECO:0000313" key="11">
    <source>
        <dbReference type="Proteomes" id="UP001153620"/>
    </source>
</evidence>
<dbReference type="GO" id="GO:0005829">
    <property type="term" value="C:cytosol"/>
    <property type="evidence" value="ECO:0007669"/>
    <property type="project" value="TreeGrafter"/>
</dbReference>
<dbReference type="InterPro" id="IPR019775">
    <property type="entry name" value="WD40_repeat_CS"/>
</dbReference>
<dbReference type="GO" id="GO:0106004">
    <property type="term" value="P:tRNA (guanine-N7)-methylation"/>
    <property type="evidence" value="ECO:0007669"/>
    <property type="project" value="UniProtKB-UniRule"/>
</dbReference>
<sequence>MESYKEYLVFSPDYQTKIAFLSVENVQKSFTIDIDWDFPVNNEKMKMFLDIANDEENKQIQSKEDIEKSINNIAINESNNLIAFTSNDKSLFLCKIEESSVKTLSRRCFLRTSSCIRFSNCGKKLYLADKTGDVFEYMTDENNFNTAGKWVFGHISQILDLKVSIDSKYIFTSDRDEKIRVTNSPNYHEIEMFCLGHKEFVSSLTPLNNSTIISISGDGTLRLWNLLSGNQLYFTKFSFTPILLKHYPQTSSEGILCISTSDFSIKVYEYQLIDNNALKLHLLGEKQYSSDVEMAILKGNFYIEHIEEVDGVKKVFIDKIQIENKVAAFEALKEDILTILNYTSNSSVKIVKPFDVSLLFKNTGKFDNLKQYIDRKKARIENQAMKKKKE</sequence>
<proteinExistence type="inferred from homology"/>
<comment type="function">
    <text evidence="6">Required for the Mettl1-dependent formation of N(7)-methylguanine at position 46 (m7G46) in tRNA. In the Mettl1-wuho methyltransferase complex, it is required to stabilize and induce conformational changes of the catalytic subunit. Required for binding of nanos mRNA and repression of translation by the mei-P26-bgcn-bam-sxl complex. May cooperate with mei-P26 and nanos to derepress the BMP signaling pathway. May cooperate with mei-P26 to suppress expression of a subset of microRNAs. May cooperate with mei-P26 to regulate bam expression levels in germline cells during gametogenesis. Required to promote mitosis to meiosis transition during gametogenesis. May regulate germline cell division in part by regulating ribosome biogenesis.</text>
</comment>
<dbReference type="InterPro" id="IPR001680">
    <property type="entry name" value="WD40_rpt"/>
</dbReference>
<evidence type="ECO:0000256" key="4">
    <source>
        <dbReference type="ARBA" id="ARBA00022737"/>
    </source>
</evidence>
<name>A0A9N9RYP2_9DIPT</name>
<dbReference type="InterPro" id="IPR028884">
    <property type="entry name" value="Trm82"/>
</dbReference>
<reference evidence="10" key="2">
    <citation type="submission" date="2022-10" db="EMBL/GenBank/DDBJ databases">
        <authorList>
            <consortium name="ENA_rothamsted_submissions"/>
            <consortium name="culmorum"/>
            <person name="King R."/>
        </authorList>
    </citation>
    <scope>NUCLEOTIDE SEQUENCE</scope>
</reference>
<reference evidence="10" key="1">
    <citation type="submission" date="2022-01" db="EMBL/GenBank/DDBJ databases">
        <authorList>
            <person name="King R."/>
        </authorList>
    </citation>
    <scope>NUCLEOTIDE SEQUENCE</scope>
</reference>
<dbReference type="InterPro" id="IPR015943">
    <property type="entry name" value="WD40/YVTN_repeat-like_dom_sf"/>
</dbReference>
<evidence type="ECO:0000256" key="8">
    <source>
        <dbReference type="HAMAP-Rule" id="MF_03056"/>
    </source>
</evidence>
<dbReference type="GO" id="GO:0005634">
    <property type="term" value="C:nucleus"/>
    <property type="evidence" value="ECO:0007669"/>
    <property type="project" value="UniProtKB-SubCell"/>
</dbReference>
<comment type="subcellular location">
    <subcellularLocation>
        <location evidence="1 8">Nucleus</location>
    </subcellularLocation>
</comment>
<dbReference type="SUPFAM" id="SSF50978">
    <property type="entry name" value="WD40 repeat-like"/>
    <property type="match status" value="1"/>
</dbReference>
<evidence type="ECO:0000256" key="1">
    <source>
        <dbReference type="ARBA" id="ARBA00004123"/>
    </source>
</evidence>
<dbReference type="EMBL" id="OU895879">
    <property type="protein sequence ID" value="CAG9807779.1"/>
    <property type="molecule type" value="Genomic_DNA"/>
</dbReference>
<evidence type="ECO:0000256" key="7">
    <source>
        <dbReference type="ARBA" id="ARBA00093542"/>
    </source>
</evidence>
<dbReference type="PANTHER" id="PTHR16288:SF0">
    <property type="entry name" value="TRNA (GUANINE-N(7)-)-METHYLTRANSFERASE NON-CATALYTIC SUBUNIT WDR4"/>
    <property type="match status" value="1"/>
</dbReference>
<feature type="repeat" description="WD" evidence="9">
    <location>
        <begin position="194"/>
        <end position="234"/>
    </location>
</feature>